<evidence type="ECO:0000256" key="1">
    <source>
        <dbReference type="SAM" id="Phobius"/>
    </source>
</evidence>
<feature type="transmembrane region" description="Helical" evidence="1">
    <location>
        <begin position="7"/>
        <end position="27"/>
    </location>
</feature>
<keyword evidence="1" id="KW-0812">Transmembrane</keyword>
<comment type="caution">
    <text evidence="2">The sequence shown here is derived from an EMBL/GenBank/DDBJ whole genome shotgun (WGS) entry which is preliminary data.</text>
</comment>
<accession>A0A1V9XTL8</accession>
<gene>
    <name evidence="2" type="ORF">BIW11_07522</name>
</gene>
<keyword evidence="1" id="KW-1133">Transmembrane helix</keyword>
<keyword evidence="3" id="KW-1185">Reference proteome</keyword>
<sequence>MYRFGTQYMLITLSYFIVIPAAAYLYMPVFYQLELTSTYEVSSGPFYLYFHQFIDRTA</sequence>
<organism evidence="2 3">
    <name type="scientific">Tropilaelaps mercedesae</name>
    <dbReference type="NCBI Taxonomy" id="418985"/>
    <lineage>
        <taxon>Eukaryota</taxon>
        <taxon>Metazoa</taxon>
        <taxon>Ecdysozoa</taxon>
        <taxon>Arthropoda</taxon>
        <taxon>Chelicerata</taxon>
        <taxon>Arachnida</taxon>
        <taxon>Acari</taxon>
        <taxon>Parasitiformes</taxon>
        <taxon>Mesostigmata</taxon>
        <taxon>Gamasina</taxon>
        <taxon>Dermanyssoidea</taxon>
        <taxon>Laelapidae</taxon>
        <taxon>Tropilaelaps</taxon>
    </lineage>
</organism>
<dbReference type="Gene3D" id="1.20.1730.10">
    <property type="entry name" value="Sodium/glucose cotransporter"/>
    <property type="match status" value="1"/>
</dbReference>
<dbReference type="Proteomes" id="UP000192247">
    <property type="component" value="Unassembled WGS sequence"/>
</dbReference>
<dbReference type="InterPro" id="IPR038377">
    <property type="entry name" value="Na/Glc_symporter_sf"/>
</dbReference>
<proteinExistence type="predicted"/>
<dbReference type="InParanoid" id="A0A1V9XTL8"/>
<dbReference type="OrthoDB" id="6431761at2759"/>
<evidence type="ECO:0000313" key="3">
    <source>
        <dbReference type="Proteomes" id="UP000192247"/>
    </source>
</evidence>
<evidence type="ECO:0000313" key="2">
    <source>
        <dbReference type="EMBL" id="OQR76829.1"/>
    </source>
</evidence>
<dbReference type="EMBL" id="MNPL01004332">
    <property type="protein sequence ID" value="OQR76829.1"/>
    <property type="molecule type" value="Genomic_DNA"/>
</dbReference>
<keyword evidence="1" id="KW-0472">Membrane</keyword>
<dbReference type="AlphaFoldDB" id="A0A1V9XTL8"/>
<protein>
    <submittedName>
        <fullName evidence="2">Sodium-coupled monocarboxylate transporter 1-like</fullName>
    </submittedName>
</protein>
<reference evidence="2 3" key="1">
    <citation type="journal article" date="2017" name="Gigascience">
        <title>Draft genome of the honey bee ectoparasitic mite, Tropilaelaps mercedesae, is shaped by the parasitic life history.</title>
        <authorList>
            <person name="Dong X."/>
            <person name="Armstrong S.D."/>
            <person name="Xia D."/>
            <person name="Makepeace B.L."/>
            <person name="Darby A.C."/>
            <person name="Kadowaki T."/>
        </authorList>
    </citation>
    <scope>NUCLEOTIDE SEQUENCE [LARGE SCALE GENOMIC DNA]</scope>
    <source>
        <strain evidence="2">Wuxi-XJTLU</strain>
    </source>
</reference>
<name>A0A1V9XTL8_9ACAR</name>